<name>A0ABU9KY45_9FLAO</name>
<gene>
    <name evidence="3" type="ORF">AABB81_04375</name>
</gene>
<evidence type="ECO:0000313" key="4">
    <source>
        <dbReference type="Proteomes" id="UP001474120"/>
    </source>
</evidence>
<feature type="transmembrane region" description="Helical" evidence="1">
    <location>
        <begin position="12"/>
        <end position="34"/>
    </location>
</feature>
<feature type="transmembrane region" description="Helical" evidence="1">
    <location>
        <begin position="54"/>
        <end position="77"/>
    </location>
</feature>
<keyword evidence="1" id="KW-0472">Membrane</keyword>
<feature type="domain" description="DUF6787" evidence="2">
    <location>
        <begin position="18"/>
        <end position="95"/>
    </location>
</feature>
<dbReference type="Pfam" id="PF20584">
    <property type="entry name" value="DUF6787"/>
    <property type="match status" value="1"/>
</dbReference>
<organism evidence="3 4">
    <name type="scientific">Lutimonas vermicola</name>
    <dbReference type="NCBI Taxonomy" id="414288"/>
    <lineage>
        <taxon>Bacteria</taxon>
        <taxon>Pseudomonadati</taxon>
        <taxon>Bacteroidota</taxon>
        <taxon>Flavobacteriia</taxon>
        <taxon>Flavobacteriales</taxon>
        <taxon>Flavobacteriaceae</taxon>
        <taxon>Lutimonas</taxon>
    </lineage>
</organism>
<dbReference type="Proteomes" id="UP001474120">
    <property type="component" value="Unassembled WGS sequence"/>
</dbReference>
<evidence type="ECO:0000313" key="3">
    <source>
        <dbReference type="EMBL" id="MEL4455118.1"/>
    </source>
</evidence>
<dbReference type="RefSeq" id="WP_342158882.1">
    <property type="nucleotide sequence ID" value="NZ_JBCDNA010000001.1"/>
</dbReference>
<evidence type="ECO:0000256" key="1">
    <source>
        <dbReference type="SAM" id="Phobius"/>
    </source>
</evidence>
<proteinExistence type="predicted"/>
<keyword evidence="4" id="KW-1185">Reference proteome</keyword>
<evidence type="ECO:0000259" key="2">
    <source>
        <dbReference type="Pfam" id="PF20584"/>
    </source>
</evidence>
<sequence>MDKLKQRWGIESNFQILVIFTVFAINGSFAVYIADPITSFLGISLETMTPLLFWPIRIFLIFVVYQITLVIVGTIFGQKKFFWNMEKKMLKRLGFRRFFLTK</sequence>
<keyword evidence="1" id="KW-0812">Transmembrane</keyword>
<keyword evidence="1" id="KW-1133">Transmembrane helix</keyword>
<reference evidence="3 4" key="1">
    <citation type="submission" date="2024-04" db="EMBL/GenBank/DDBJ databases">
        <title>whole genome sequencing of Lutimonas vermicola strain IMCC1616.</title>
        <authorList>
            <person name="Bae S.S."/>
        </authorList>
    </citation>
    <scope>NUCLEOTIDE SEQUENCE [LARGE SCALE GENOMIC DNA]</scope>
    <source>
        <strain evidence="3 4">IMCC1616</strain>
    </source>
</reference>
<dbReference type="InterPro" id="IPR046714">
    <property type="entry name" value="DUF6787"/>
</dbReference>
<accession>A0ABU9KY45</accession>
<dbReference type="EMBL" id="JBCDNA010000001">
    <property type="protein sequence ID" value="MEL4455118.1"/>
    <property type="molecule type" value="Genomic_DNA"/>
</dbReference>
<protein>
    <submittedName>
        <fullName evidence="3">DUF6787 family protein</fullName>
    </submittedName>
</protein>
<comment type="caution">
    <text evidence="3">The sequence shown here is derived from an EMBL/GenBank/DDBJ whole genome shotgun (WGS) entry which is preliminary data.</text>
</comment>